<sequence length="495" mass="52565">MSEQQLLTVSDLLGMPTLGQRLLAGSQGLDRPVLWAHSCELPDPWRWLGPNELLMTVGLCVPEDAEAQVEFIRRLADASLAGVTIGDDDPAPALSHEMLTEADRLGFPLLRTSLAVPFVSLGRTVALAGSARQLQQLQLLNRLYRVLAGLETTSTEALERIESVFGARLAVVDVVHHGAVLEGSLKVATEVVVDLCARAAEAKLPVGASLTALSSSVKAWPLPTQRPTLLMLEEGPVDLLDSFLVGHLRQAVIVPVNGVLADAAARAARAEQLFSAVLVGDVAVEAVQDEAVHLGLEGSKLVSFAATTTHADDAVAALGAKGLRFLPRRAQGRLVCCVREVDLDAALATVGSTVDRVGVSSAFGSLQQLRQAQRDALWALGNASGGTPIVSYADVRGSIVPRDVGAATELSNAVLGALLDDNDRSSRLLETLSAYLDNNRSWKETAEALGIHRQTLAHRLGRIEELTGRNMKSSADIAALWVAVRAVRHARDVEA</sequence>
<protein>
    <submittedName>
        <fullName evidence="3">PucR family transcriptional regulator ligand-binding domain-containing protein</fullName>
    </submittedName>
</protein>
<feature type="domain" description="Purine catabolism PurC-like" evidence="1">
    <location>
        <begin position="11"/>
        <end position="125"/>
    </location>
</feature>
<dbReference type="Pfam" id="PF13556">
    <property type="entry name" value="HTH_30"/>
    <property type="match status" value="1"/>
</dbReference>
<reference evidence="3 4" key="1">
    <citation type="submission" date="2022-07" db="EMBL/GenBank/DDBJ databases">
        <authorList>
            <person name="Phongsopitanun W."/>
            <person name="Tanasupawat S."/>
        </authorList>
    </citation>
    <scope>NUCLEOTIDE SEQUENCE [LARGE SCALE GENOMIC DNA]</scope>
    <source>
        <strain evidence="3 4">RCU-064</strain>
    </source>
</reference>
<dbReference type="Pfam" id="PF07905">
    <property type="entry name" value="PucR"/>
    <property type="match status" value="1"/>
</dbReference>
<dbReference type="InterPro" id="IPR051448">
    <property type="entry name" value="CdaR-like_regulators"/>
</dbReference>
<evidence type="ECO:0000259" key="2">
    <source>
        <dbReference type="Pfam" id="PF13556"/>
    </source>
</evidence>
<evidence type="ECO:0000313" key="4">
    <source>
        <dbReference type="Proteomes" id="UP001204746"/>
    </source>
</evidence>
<dbReference type="PANTHER" id="PTHR33744">
    <property type="entry name" value="CARBOHYDRATE DIACID REGULATOR"/>
    <property type="match status" value="1"/>
</dbReference>
<gene>
    <name evidence="3" type="ORF">NP777_30930</name>
</gene>
<proteinExistence type="predicted"/>
<dbReference type="Gene3D" id="1.10.10.2840">
    <property type="entry name" value="PucR C-terminal helix-turn-helix domain"/>
    <property type="match status" value="1"/>
</dbReference>
<dbReference type="InterPro" id="IPR025736">
    <property type="entry name" value="PucR_C-HTH_dom"/>
</dbReference>
<organism evidence="3 4">
    <name type="scientific">Streptomyces rugosispiralis</name>
    <dbReference type="NCBI Taxonomy" id="2967341"/>
    <lineage>
        <taxon>Bacteria</taxon>
        <taxon>Bacillati</taxon>
        <taxon>Actinomycetota</taxon>
        <taxon>Actinomycetes</taxon>
        <taxon>Kitasatosporales</taxon>
        <taxon>Streptomycetaceae</taxon>
        <taxon>Streptomyces</taxon>
    </lineage>
</organism>
<feature type="domain" description="PucR C-terminal helix-turn-helix" evidence="2">
    <location>
        <begin position="428"/>
        <end position="486"/>
    </location>
</feature>
<evidence type="ECO:0000313" key="3">
    <source>
        <dbReference type="EMBL" id="MCQ8192611.1"/>
    </source>
</evidence>
<keyword evidence="4" id="KW-1185">Reference proteome</keyword>
<dbReference type="Proteomes" id="UP001204746">
    <property type="component" value="Unassembled WGS sequence"/>
</dbReference>
<evidence type="ECO:0000259" key="1">
    <source>
        <dbReference type="Pfam" id="PF07905"/>
    </source>
</evidence>
<accession>A0ABT1V5E6</accession>
<dbReference type="InterPro" id="IPR012914">
    <property type="entry name" value="PucR_dom"/>
</dbReference>
<comment type="caution">
    <text evidence="3">The sequence shown here is derived from an EMBL/GenBank/DDBJ whole genome shotgun (WGS) entry which is preliminary data.</text>
</comment>
<name>A0ABT1V5E6_9ACTN</name>
<dbReference type="RefSeq" id="WP_256653474.1">
    <property type="nucleotide sequence ID" value="NZ_JANIAA010000027.1"/>
</dbReference>
<dbReference type="EMBL" id="JANIAA010000027">
    <property type="protein sequence ID" value="MCQ8192611.1"/>
    <property type="molecule type" value="Genomic_DNA"/>
</dbReference>
<dbReference type="PANTHER" id="PTHR33744:SF1">
    <property type="entry name" value="DNA-BINDING TRANSCRIPTIONAL ACTIVATOR ADER"/>
    <property type="match status" value="1"/>
</dbReference>
<dbReference type="InterPro" id="IPR042070">
    <property type="entry name" value="PucR_C-HTH_sf"/>
</dbReference>